<evidence type="ECO:0000313" key="2">
    <source>
        <dbReference type="EMBL" id="KAF2570853.1"/>
    </source>
</evidence>
<organism evidence="2">
    <name type="scientific">Brassica cretica</name>
    <name type="common">Mustard</name>
    <dbReference type="NCBI Taxonomy" id="69181"/>
    <lineage>
        <taxon>Eukaryota</taxon>
        <taxon>Viridiplantae</taxon>
        <taxon>Streptophyta</taxon>
        <taxon>Embryophyta</taxon>
        <taxon>Tracheophyta</taxon>
        <taxon>Spermatophyta</taxon>
        <taxon>Magnoliopsida</taxon>
        <taxon>eudicotyledons</taxon>
        <taxon>Gunneridae</taxon>
        <taxon>Pentapetalae</taxon>
        <taxon>rosids</taxon>
        <taxon>malvids</taxon>
        <taxon>Brassicales</taxon>
        <taxon>Brassicaceae</taxon>
        <taxon>Brassiceae</taxon>
        <taxon>Brassica</taxon>
    </lineage>
</organism>
<proteinExistence type="predicted"/>
<gene>
    <name evidence="2" type="ORF">F2Q70_00006427</name>
</gene>
<comment type="caution">
    <text evidence="2">The sequence shown here is derived from an EMBL/GenBank/DDBJ whole genome shotgun (WGS) entry which is preliminary data.</text>
</comment>
<sequence>MTTAKAQSPPRNMCSPLFAVPDQLEKKDTKEENDEDLNSVAGPPTHEINHTSYIGASSDIGAFKEGYLCNHEEFDHETTCYRLSTQPEHAANWFHTKRSIGLGFIPFTSQAIYTASDMVLFRESNSLLKKCATQTHVWKPGDHSLHLRPLVVLIPCTKPHWISQILHHSNLPFLEQICNKTQRQVFSILGCEFAIYFINQKLPKAPRIFQNLLVLRKLNKMKNMLKLRKLAVRP</sequence>
<evidence type="ECO:0000256" key="1">
    <source>
        <dbReference type="SAM" id="MobiDB-lite"/>
    </source>
</evidence>
<name>A0A8S9IN95_BRACR</name>
<dbReference type="EMBL" id="QGKY02001015">
    <property type="protein sequence ID" value="KAF2570853.1"/>
    <property type="molecule type" value="Genomic_DNA"/>
</dbReference>
<feature type="compositionally biased region" description="Polar residues" evidence="1">
    <location>
        <begin position="1"/>
        <end position="10"/>
    </location>
</feature>
<dbReference type="AlphaFoldDB" id="A0A8S9IN95"/>
<protein>
    <submittedName>
        <fullName evidence="2">Uncharacterized protein</fullName>
    </submittedName>
</protein>
<accession>A0A8S9IN95</accession>
<reference evidence="2" key="1">
    <citation type="submission" date="2019-12" db="EMBL/GenBank/DDBJ databases">
        <title>Genome sequencing and annotation of Brassica cretica.</title>
        <authorList>
            <person name="Studholme D.J."/>
            <person name="Sarris P.F."/>
        </authorList>
    </citation>
    <scope>NUCLEOTIDE SEQUENCE</scope>
    <source>
        <strain evidence="2">PFS-102/07</strain>
        <tissue evidence="2">Leaf</tissue>
    </source>
</reference>
<feature type="region of interest" description="Disordered" evidence="1">
    <location>
        <begin position="1"/>
        <end position="48"/>
    </location>
</feature>